<protein>
    <submittedName>
        <fullName evidence="1">Uncharacterized protein</fullName>
    </submittedName>
</protein>
<reference evidence="1 2" key="1">
    <citation type="submission" date="2017-12" db="EMBL/GenBank/DDBJ databases">
        <title>Phylogenetic diversity of female urinary microbiome.</title>
        <authorList>
            <person name="Thomas-White K."/>
            <person name="Wolfe A.J."/>
        </authorList>
    </citation>
    <scope>NUCLEOTIDE SEQUENCE [LARGE SCALE GENOMIC DNA]</scope>
    <source>
        <strain evidence="1 2">UMB0898</strain>
    </source>
</reference>
<dbReference type="RefSeq" id="WP_101954014.1">
    <property type="nucleotide sequence ID" value="NZ_PKHE01000005.1"/>
</dbReference>
<accession>A0A2I1K208</accession>
<dbReference type="EMBL" id="PKHE01000005">
    <property type="protein sequence ID" value="PKY89694.1"/>
    <property type="molecule type" value="Genomic_DNA"/>
</dbReference>
<proteinExistence type="predicted"/>
<name>A0A2I1K208_9LACT</name>
<gene>
    <name evidence="1" type="ORF">CYJ57_03010</name>
</gene>
<evidence type="ECO:0000313" key="1">
    <source>
        <dbReference type="EMBL" id="PKY89694.1"/>
    </source>
</evidence>
<evidence type="ECO:0000313" key="2">
    <source>
        <dbReference type="Proteomes" id="UP000234384"/>
    </source>
</evidence>
<sequence length="268" mass="30123">MKFMTSDNKQVKRIYTGENLIFINNPTKEEEILSRKGELVRNLDRTSPLKSKYGVFKGTKGAGAGTYIFVLEAEEEDAKKIKTYESQGGVKEYPFARVFGNVYVAEHQKTSGEDANFGYSNDGDSDTVNPFKLSIYREATSPSIATTANLRKIYKGNNLVWSGFVNILMRWEREYNNVAKIYYYPWKIKPQRGKTYRMVLNQYDGSKYTVAGVLLADGREVRLKNTNGESLNANRILSGQGYVSGDLLEGSIGVTFGTSEVDIKVLTT</sequence>
<organism evidence="1 2">
    <name type="scientific">Falseniella ignava</name>
    <dbReference type="NCBI Taxonomy" id="137730"/>
    <lineage>
        <taxon>Bacteria</taxon>
        <taxon>Bacillati</taxon>
        <taxon>Bacillota</taxon>
        <taxon>Bacilli</taxon>
        <taxon>Lactobacillales</taxon>
        <taxon>Aerococcaceae</taxon>
        <taxon>Falseniella</taxon>
    </lineage>
</organism>
<dbReference type="AlphaFoldDB" id="A0A2I1K208"/>
<comment type="caution">
    <text evidence="1">The sequence shown here is derived from an EMBL/GenBank/DDBJ whole genome shotgun (WGS) entry which is preliminary data.</text>
</comment>
<dbReference type="Proteomes" id="UP000234384">
    <property type="component" value="Unassembled WGS sequence"/>
</dbReference>